<reference evidence="1" key="1">
    <citation type="submission" date="2023-03" db="EMBL/GenBank/DDBJ databases">
        <title>Massive genome expansion in bonnet fungi (Mycena s.s.) driven by repeated elements and novel gene families across ecological guilds.</title>
        <authorList>
            <consortium name="Lawrence Berkeley National Laboratory"/>
            <person name="Harder C.B."/>
            <person name="Miyauchi S."/>
            <person name="Viragh M."/>
            <person name="Kuo A."/>
            <person name="Thoen E."/>
            <person name="Andreopoulos B."/>
            <person name="Lu D."/>
            <person name="Skrede I."/>
            <person name="Drula E."/>
            <person name="Henrissat B."/>
            <person name="Morin E."/>
            <person name="Kohler A."/>
            <person name="Barry K."/>
            <person name="LaButti K."/>
            <person name="Morin E."/>
            <person name="Salamov A."/>
            <person name="Lipzen A."/>
            <person name="Mereny Z."/>
            <person name="Hegedus B."/>
            <person name="Baldrian P."/>
            <person name="Stursova M."/>
            <person name="Weitz H."/>
            <person name="Taylor A."/>
            <person name="Grigoriev I.V."/>
            <person name="Nagy L.G."/>
            <person name="Martin F."/>
            <person name="Kauserud H."/>
        </authorList>
    </citation>
    <scope>NUCLEOTIDE SEQUENCE</scope>
    <source>
        <strain evidence="1">CBHHK182m</strain>
    </source>
</reference>
<comment type="caution">
    <text evidence="1">The sequence shown here is derived from an EMBL/GenBank/DDBJ whole genome shotgun (WGS) entry which is preliminary data.</text>
</comment>
<name>A0AAD7P1U2_9AGAR</name>
<sequence>MCNPANTGENCTECQKLQRWWDSYEHEVDDLLLRSNVHKCRDSLQDKEDEASKRDWRNLRPKPRKRTYHERRGCLSKTGICKARFPREIFTCNGHINIKKREPILNTFSRVLTYFLRSNTDVTSLLSGTAVKAVVSYVSDYISKLGLKTYQAFASVFDVFERNSETLATHWLGDSNFSAQFTVKNVVGFSDIFQ</sequence>
<evidence type="ECO:0000313" key="2">
    <source>
        <dbReference type="Proteomes" id="UP001215598"/>
    </source>
</evidence>
<dbReference type="AlphaFoldDB" id="A0AAD7P1U2"/>
<dbReference type="Proteomes" id="UP001215598">
    <property type="component" value="Unassembled WGS sequence"/>
</dbReference>
<organism evidence="1 2">
    <name type="scientific">Mycena metata</name>
    <dbReference type="NCBI Taxonomy" id="1033252"/>
    <lineage>
        <taxon>Eukaryota</taxon>
        <taxon>Fungi</taxon>
        <taxon>Dikarya</taxon>
        <taxon>Basidiomycota</taxon>
        <taxon>Agaricomycotina</taxon>
        <taxon>Agaricomycetes</taxon>
        <taxon>Agaricomycetidae</taxon>
        <taxon>Agaricales</taxon>
        <taxon>Marasmiineae</taxon>
        <taxon>Mycenaceae</taxon>
        <taxon>Mycena</taxon>
    </lineage>
</organism>
<evidence type="ECO:0000313" key="1">
    <source>
        <dbReference type="EMBL" id="KAJ7784230.1"/>
    </source>
</evidence>
<dbReference type="EMBL" id="JARKIB010000002">
    <property type="protein sequence ID" value="KAJ7784230.1"/>
    <property type="molecule type" value="Genomic_DNA"/>
</dbReference>
<accession>A0AAD7P1U2</accession>
<protein>
    <submittedName>
        <fullName evidence="1">Uncharacterized protein</fullName>
    </submittedName>
</protein>
<gene>
    <name evidence="1" type="ORF">B0H16DRAFT_1296471</name>
</gene>
<proteinExistence type="predicted"/>
<keyword evidence="2" id="KW-1185">Reference proteome</keyword>